<dbReference type="NCBIfam" id="TIGR02267">
    <property type="entry name" value="DUSAM domain"/>
    <property type="match status" value="1"/>
</dbReference>
<name>A0ABX7P6I8_9BACT</name>
<protein>
    <submittedName>
        <fullName evidence="2">DUSAM domain-containing protein</fullName>
    </submittedName>
</protein>
<dbReference type="Pfam" id="PF09543">
    <property type="entry name" value="DUF2379"/>
    <property type="match status" value="1"/>
</dbReference>
<proteinExistence type="predicted"/>
<organism evidence="2 3">
    <name type="scientific">Pyxidicoccus parkwayensis</name>
    <dbReference type="NCBI Taxonomy" id="2813578"/>
    <lineage>
        <taxon>Bacteria</taxon>
        <taxon>Pseudomonadati</taxon>
        <taxon>Myxococcota</taxon>
        <taxon>Myxococcia</taxon>
        <taxon>Myxococcales</taxon>
        <taxon>Cystobacterineae</taxon>
        <taxon>Myxococcaceae</taxon>
        <taxon>Pyxidicoccus</taxon>
    </lineage>
</organism>
<dbReference type="RefSeq" id="WP_206727639.1">
    <property type="nucleotide sequence ID" value="NZ_CP071090.1"/>
</dbReference>
<dbReference type="EMBL" id="CP071090">
    <property type="protein sequence ID" value="QSQ26089.1"/>
    <property type="molecule type" value="Genomic_DNA"/>
</dbReference>
<feature type="domain" description="DUSAM" evidence="1">
    <location>
        <begin position="6"/>
        <end position="120"/>
    </location>
</feature>
<keyword evidence="3" id="KW-1185">Reference proteome</keyword>
<dbReference type="Proteomes" id="UP000662747">
    <property type="component" value="Chromosome"/>
</dbReference>
<evidence type="ECO:0000313" key="3">
    <source>
        <dbReference type="Proteomes" id="UP000662747"/>
    </source>
</evidence>
<evidence type="ECO:0000259" key="1">
    <source>
        <dbReference type="Pfam" id="PF09543"/>
    </source>
</evidence>
<reference evidence="2 3" key="1">
    <citation type="submission" date="2021-02" db="EMBL/GenBank/DDBJ databases">
        <title>De Novo genome assembly of isolated myxobacteria.</title>
        <authorList>
            <person name="Stevens D.C."/>
        </authorList>
    </citation>
    <scope>NUCLEOTIDE SEQUENCE [LARGE SCALE GENOMIC DNA]</scope>
    <source>
        <strain evidence="3">SCPEA02</strain>
    </source>
</reference>
<accession>A0ABX7P6I8</accession>
<sequence>MPDQRQWDGIRNLNRHVTDLGQPFALTEEIGALLRDTGKDVAIPPEAVERALQSDTSAAELLKEIATRIRVGSRRVTRAMSEADRRQEAGDMAGARKVLQDVLDVEVVPHYREVTQTYLDAPDDTD</sequence>
<dbReference type="InterPro" id="IPR011753">
    <property type="entry name" value="DUSAM_dom"/>
</dbReference>
<gene>
    <name evidence="2" type="ORF">JY651_14675</name>
</gene>
<evidence type="ECO:0000313" key="2">
    <source>
        <dbReference type="EMBL" id="QSQ26089.1"/>
    </source>
</evidence>